<evidence type="ECO:0000256" key="3">
    <source>
        <dbReference type="SAM" id="Phobius"/>
    </source>
</evidence>
<evidence type="ECO:0000256" key="1">
    <source>
        <dbReference type="SAM" id="Coils"/>
    </source>
</evidence>
<dbReference type="SUPFAM" id="SSF46997">
    <property type="entry name" value="Bacterial immunoglobulin/albumin-binding domains"/>
    <property type="match status" value="3"/>
</dbReference>
<proteinExistence type="predicted"/>
<keyword evidence="3" id="KW-0472">Membrane</keyword>
<sequence>MKKTIKSKTIKNILISNFMLSAPLASVVSLSANNNSLNDINASSTTDEEPSIENILTSTDLAQRKTQAKDAISTYEYLNKALRDKFKEQVDSATTNDEVDTLLRNALKFNNLIQQTTVVFDKYDEISKNDVYTRAASSERTAFRNAYNSLKTLLENVEDSEFPNKNHSQLKISSTNSVPNYEDVKQKADSFLNARKQLNGFKVTITFTGDRKSYLASEVPHDLFHFEFTNANSSIEDFSLWKGRVKSFEDVQDKTGPNGRLKLKYEIFNPNINQWVEVASTQLFTGFQTEYSRLRKLFDDSKASRTENNDIFNFSAELLNKWPNEAQPEEVVKELNKYFSQHNAIAILQPDEKMYRDDQYGTYRFHIKLQSTKDGYTDIETNSRQIGFERLFWSYVKEKDRLRQIRDQINNGTIKATGTAVNSQNFSSYTYFDNHLRGADWNDITFKINDRVLTPYTEEILKRINPDIHIADLENGTGNLFYYDKELNAIFEITYPHYRYAETENYLGSHIGRIPLSIFSAREHLLNNFHKDQIPPVEEINNNNYWTPWWYPLSVAIQDPTIDDSINGKNARIEISPFLTERERLNIILNDSNYPSALNKSFDKEFLKEFSPRFASENDAKIAIDNALEELIDPNSYDENRNYSDKSTYTYFQSTEALITDFSYDEELGTLTFKYKLRTQNQWSYHGLVDDSSDIDKSDERTVTLQGFRARQDVLRELNTEIAKATSINYTNKNLTPSEENFNFSNFEFNFQSNGDSFTVGPNDDFPNYVQRTQTTAAKNYQIIDNSDIEIDPNSKNDRLGTIKVRFRLNSTGESSYKDILSNWTNWFTVSGFLTEKEKLEKVLNEDPNHENLYVNTDNLEFPNKDTKKPSDVSDQEIKDVLNGLYESKKASVIVDSVKRDDKTGEITVTYKINSTKDGLNDIQTENTKTLKISGFVQDQNKNTNLDSFNENSVDITFDNSSSVLPSDENSKNKDNYNIQLNSDDPNLQPQIIGVIGYDDINGKTLVAYKVIDNNPEHLDPDTGSKPESKVFYKAVEGFKTERDRLTSLKDDANSNLNYSNAQNPKASTFPSKVQGSDYVLDNTFSANNKVSTTDTTLTPNNEDGTIRANYKLNTTKTQDELFKVDETLVPETARQDLNEFKNRNFVSPTTEQFKVSVDNIKADNGFLNYERDLDNKIQAAKKAIDVKENLSEEEKAKLKTDLDQAKAEFKQSTLPVEDAYNDAKSTIENVNSNATTTDATKAVKISEVDTTYPHLNKEQRDQVKNNIKNSNTLEVQNSNLPATTKVEEDANALDDSMKDTKDRVDANNSFTTGDKYTNAPQNLKDQYDAAIQAAKDLIPLHTNADGTNTKVPTLEGIEDWKDSITKPNTSNYPLEAVEELKRVIDYYKDKINNYVFSKEDAIKGIDNLEYLSPKEKENYKNEINNVNPNEKDTENLLNTIIDNATNTNNQKKIFADNIQNYKNLNQSQKDHFINQIKANPLVSEDLSKDIPMSTIIAQGKSLDDKMGELKNQLENAIKLKNTNVYLENTPENQNDFDDAIMNGMLVINNETPKDYQNPNLNENQVQELINKLILKEKELTKKAVDNLDNLTNDQKDHFKNNIESSKETQSIQQEYVSANKLNDLIENVINSLKRLNENPSLENKNQSQDLIDKLKDQAGQEFSNKYQKVLDSIVKNSDLNDALKNYRNSSINNPEYESKKDALEKLLDSPIDGIESPNDKLNALVEDLISNYKNIHAQGESEIGLVDSLIKLDKDQFSSWNQNNNTKGMFDKYNSLDKDLNDKNYFDIIKKAIQNNNKVPNKIYEQIKSINDSDASNVIKSVLKGYLDSLETSNDYWWKHWGWYVILTTGSLSVISLVYASIKKFLKTKFNK</sequence>
<evidence type="ECO:0000313" key="6">
    <source>
        <dbReference type="EMBL" id="VEU76328.1"/>
    </source>
</evidence>
<dbReference type="InterPro" id="IPR007326">
    <property type="entry name" value="Lipoprotein-assoc_dom"/>
</dbReference>
<dbReference type="Proteomes" id="UP000289497">
    <property type="component" value="Chromosome"/>
</dbReference>
<accession>A0A449B706</accession>
<dbReference type="Pfam" id="PF04200">
    <property type="entry name" value="Lipoprotein_17"/>
    <property type="match status" value="1"/>
</dbReference>
<organism evidence="6 7">
    <name type="scientific">Mycoplasmopsis columboralis</name>
    <dbReference type="NCBI Taxonomy" id="171282"/>
    <lineage>
        <taxon>Bacteria</taxon>
        <taxon>Bacillati</taxon>
        <taxon>Mycoplasmatota</taxon>
        <taxon>Mycoplasmoidales</taxon>
        <taxon>Metamycoplasmataceae</taxon>
        <taxon>Mycoplasmopsis</taxon>
    </lineage>
</organism>
<dbReference type="EMBL" id="LR215039">
    <property type="protein sequence ID" value="VEU76328.1"/>
    <property type="molecule type" value="Genomic_DNA"/>
</dbReference>
<feature type="transmembrane region" description="Helical" evidence="3">
    <location>
        <begin position="1842"/>
        <end position="1863"/>
    </location>
</feature>
<feature type="region of interest" description="Disordered" evidence="2">
    <location>
        <begin position="961"/>
        <end position="983"/>
    </location>
</feature>
<keyword evidence="3" id="KW-0812">Transmembrane</keyword>
<keyword evidence="1" id="KW-0175">Coiled coil</keyword>
<dbReference type="RefSeq" id="WP_036434978.1">
    <property type="nucleotide sequence ID" value="NZ_LR215039.1"/>
</dbReference>
<dbReference type="InterPro" id="IPR002988">
    <property type="entry name" value="GA_module"/>
</dbReference>
<evidence type="ECO:0000259" key="5">
    <source>
        <dbReference type="SMART" id="SM00844"/>
    </source>
</evidence>
<feature type="signal peptide" evidence="4">
    <location>
        <begin position="1"/>
        <end position="21"/>
    </location>
</feature>
<keyword evidence="4" id="KW-0732">Signal</keyword>
<dbReference type="Gene3D" id="1.20.120.1850">
    <property type="entry name" value="Ebh helix bundles repeating unit (S and A modules)"/>
    <property type="match status" value="2"/>
</dbReference>
<dbReference type="Gene3D" id="1.20.5.420">
    <property type="entry name" value="Immunoglobulin FC, subunit C"/>
    <property type="match status" value="1"/>
</dbReference>
<name>A0A449B706_9BACT</name>
<reference evidence="6 7" key="1">
    <citation type="submission" date="2019-01" db="EMBL/GenBank/DDBJ databases">
        <authorList>
            <consortium name="Pathogen Informatics"/>
        </authorList>
    </citation>
    <scope>NUCLEOTIDE SEQUENCE [LARGE SCALE GENOMIC DNA]</scope>
    <source>
        <strain evidence="6 7">NCTC10179</strain>
    </source>
</reference>
<feature type="domain" description="Extracellular matrix-binding protein ebh GA module" evidence="5">
    <location>
        <begin position="56"/>
        <end position="107"/>
    </location>
</feature>
<dbReference type="KEGG" id="mcou:NCTC10179_00504"/>
<evidence type="ECO:0000256" key="2">
    <source>
        <dbReference type="SAM" id="MobiDB-lite"/>
    </source>
</evidence>
<feature type="chain" id="PRO_5019448412" evidence="4">
    <location>
        <begin position="22"/>
        <end position="1873"/>
    </location>
</feature>
<gene>
    <name evidence="6" type="primary">ebh_2</name>
    <name evidence="6" type="ORF">NCTC10179_00504</name>
</gene>
<feature type="transmembrane region" description="Helical" evidence="3">
    <location>
        <begin position="12"/>
        <end position="32"/>
    </location>
</feature>
<protein>
    <submittedName>
        <fullName evidence="6">ECM-binding protein homolog</fullName>
    </submittedName>
</protein>
<dbReference type="InterPro" id="IPR020840">
    <property type="entry name" value="Extracell_matrix-bd_GA"/>
</dbReference>
<dbReference type="SMART" id="SM00844">
    <property type="entry name" value="GA"/>
    <property type="match status" value="2"/>
</dbReference>
<feature type="coiled-coil region" evidence="1">
    <location>
        <begin position="1174"/>
        <end position="1209"/>
    </location>
</feature>
<evidence type="ECO:0000256" key="4">
    <source>
        <dbReference type="SAM" id="SignalP"/>
    </source>
</evidence>
<dbReference type="Pfam" id="PF01468">
    <property type="entry name" value="GA"/>
    <property type="match status" value="5"/>
</dbReference>
<dbReference type="InterPro" id="IPR009063">
    <property type="entry name" value="Ig/albumin-bd_sf"/>
</dbReference>
<evidence type="ECO:0000313" key="7">
    <source>
        <dbReference type="Proteomes" id="UP000289497"/>
    </source>
</evidence>
<keyword evidence="3" id="KW-1133">Transmembrane helix</keyword>
<keyword evidence="7" id="KW-1185">Reference proteome</keyword>
<feature type="domain" description="Extracellular matrix-binding protein ebh GA module" evidence="5">
    <location>
        <begin position="1573"/>
        <end position="1620"/>
    </location>
</feature>